<protein>
    <recommendedName>
        <fullName evidence="11">C2H2-type domain-containing protein</fullName>
    </recommendedName>
</protein>
<sequence>MGNTNPNFIPLSLTSLQRVLKPSQNPSLFSSFFHFQTSMSNMQFWGVEVKAGEPLKVEPDDNTLLHLSQAALGEPKKDKGSESVVLSATVNGQKLVIGTLSTDKCPQISYDLVFEKEFELSHNWKNGSVFFCGYKADAEEEGTSDGENMFGDDSEFEEEEIPVVAAENGKHVPKVEKAKASDDKAKAAKPVSAAAKPKVETKPSSDEEDDSEDEDDSEEDESEDEDMLEASDDSDEDSSEEEEEEEATPENAKQSKKRPAVSATKTSAPEKKAKLVTPQKSGGDAKKGNTHTATPHPSKQAAKTKGSADKSKQQTPKSAGQVSCKSCSKTFNSDGALQSHTKAKHSDGK</sequence>
<keyword evidence="13" id="KW-1185">Reference proteome</keyword>
<dbReference type="AlphaFoldDB" id="A0A2G5EGA8"/>
<feature type="compositionally biased region" description="Acidic residues" evidence="10">
    <location>
        <begin position="206"/>
        <end position="248"/>
    </location>
</feature>
<dbReference type="InParanoid" id="A0A2G5EGA8"/>
<evidence type="ECO:0000256" key="4">
    <source>
        <dbReference type="ARBA" id="ARBA00022801"/>
    </source>
</evidence>
<feature type="domain" description="C2H2-type" evidence="11">
    <location>
        <begin position="322"/>
        <end position="349"/>
    </location>
</feature>
<keyword evidence="9" id="KW-0862">Zinc</keyword>
<keyword evidence="4" id="KW-0378">Hydrolase</keyword>
<evidence type="ECO:0000256" key="3">
    <source>
        <dbReference type="ARBA" id="ARBA00022491"/>
    </source>
</evidence>
<evidence type="ECO:0000256" key="5">
    <source>
        <dbReference type="ARBA" id="ARBA00022853"/>
    </source>
</evidence>
<evidence type="ECO:0000259" key="11">
    <source>
        <dbReference type="PROSITE" id="PS50157"/>
    </source>
</evidence>
<evidence type="ECO:0000256" key="10">
    <source>
        <dbReference type="SAM" id="MobiDB-lite"/>
    </source>
</evidence>
<dbReference type="GO" id="GO:0016787">
    <property type="term" value="F:hydrolase activity"/>
    <property type="evidence" value="ECO:0007669"/>
    <property type="project" value="UniProtKB-KW"/>
</dbReference>
<dbReference type="Gene3D" id="2.60.120.340">
    <property type="entry name" value="Nucleoplasmin core domain"/>
    <property type="match status" value="1"/>
</dbReference>
<dbReference type="PROSITE" id="PS00028">
    <property type="entry name" value="ZINC_FINGER_C2H2_1"/>
    <property type="match status" value="1"/>
</dbReference>
<feature type="region of interest" description="Disordered" evidence="10">
    <location>
        <begin position="164"/>
        <end position="349"/>
    </location>
</feature>
<evidence type="ECO:0000313" key="13">
    <source>
        <dbReference type="Proteomes" id="UP000230069"/>
    </source>
</evidence>
<dbReference type="Proteomes" id="UP000230069">
    <property type="component" value="Unassembled WGS sequence"/>
</dbReference>
<keyword evidence="7" id="KW-0804">Transcription</keyword>
<gene>
    <name evidence="12" type="ORF">AQUCO_00900987v1</name>
</gene>
<dbReference type="FunCoup" id="A0A2G5EGA8">
    <property type="interactions" value="246"/>
</dbReference>
<evidence type="ECO:0000256" key="9">
    <source>
        <dbReference type="PROSITE-ProRule" id="PRU00042"/>
    </source>
</evidence>
<comment type="subcellular location">
    <subcellularLocation>
        <location evidence="1">Nucleus</location>
        <location evidence="1">Nucleolus</location>
    </subcellularLocation>
</comment>
<evidence type="ECO:0000256" key="8">
    <source>
        <dbReference type="ARBA" id="ARBA00023242"/>
    </source>
</evidence>
<dbReference type="InterPro" id="IPR041232">
    <property type="entry name" value="NPL"/>
</dbReference>
<feature type="compositionally biased region" description="Basic and acidic residues" evidence="10">
    <location>
        <begin position="168"/>
        <end position="186"/>
    </location>
</feature>
<dbReference type="GO" id="GO:0008270">
    <property type="term" value="F:zinc ion binding"/>
    <property type="evidence" value="ECO:0007669"/>
    <property type="project" value="UniProtKB-KW"/>
</dbReference>
<dbReference type="STRING" id="218851.A0A2G5EGA8"/>
<dbReference type="OrthoDB" id="2019803at2759"/>
<evidence type="ECO:0000256" key="6">
    <source>
        <dbReference type="ARBA" id="ARBA00023015"/>
    </source>
</evidence>
<keyword evidence="8" id="KW-0539">Nucleus</keyword>
<keyword evidence="9" id="KW-0479">Metal-binding</keyword>
<evidence type="ECO:0000256" key="1">
    <source>
        <dbReference type="ARBA" id="ARBA00004604"/>
    </source>
</evidence>
<comment type="similarity">
    <text evidence="2">Belongs to the histone deacetylase HD2 family.</text>
</comment>
<reference evidence="12 13" key="1">
    <citation type="submission" date="2017-09" db="EMBL/GenBank/DDBJ databases">
        <title>WGS assembly of Aquilegia coerulea Goldsmith.</title>
        <authorList>
            <person name="Hodges S."/>
            <person name="Kramer E."/>
            <person name="Nordborg M."/>
            <person name="Tomkins J."/>
            <person name="Borevitz J."/>
            <person name="Derieg N."/>
            <person name="Yan J."/>
            <person name="Mihaltcheva S."/>
            <person name="Hayes R.D."/>
            <person name="Rokhsar D."/>
        </authorList>
    </citation>
    <scope>NUCLEOTIDE SEQUENCE [LARGE SCALE GENOMIC DNA]</scope>
    <source>
        <strain evidence="13">cv. Goldsmith</strain>
    </source>
</reference>
<dbReference type="GO" id="GO:0006325">
    <property type="term" value="P:chromatin organization"/>
    <property type="evidence" value="ECO:0007669"/>
    <property type="project" value="UniProtKB-KW"/>
</dbReference>
<dbReference type="EMBL" id="KZ305026">
    <property type="protein sequence ID" value="PIA54783.1"/>
    <property type="molecule type" value="Genomic_DNA"/>
</dbReference>
<keyword evidence="3" id="KW-0678">Repressor</keyword>
<dbReference type="FunFam" id="2.60.120.340:FF:000004">
    <property type="entry name" value="Histone deacetylase HDT1"/>
    <property type="match status" value="1"/>
</dbReference>
<proteinExistence type="inferred from homology"/>
<keyword evidence="9" id="KW-0863">Zinc-finger</keyword>
<dbReference type="InterPro" id="IPR013087">
    <property type="entry name" value="Znf_C2H2_type"/>
</dbReference>
<name>A0A2G5EGA8_AQUCA</name>
<evidence type="ECO:0000313" key="12">
    <source>
        <dbReference type="EMBL" id="PIA54783.1"/>
    </source>
</evidence>
<accession>A0A2G5EGA8</accession>
<feature type="compositionally biased region" description="Polar residues" evidence="10">
    <location>
        <begin position="313"/>
        <end position="340"/>
    </location>
</feature>
<evidence type="ECO:0000256" key="7">
    <source>
        <dbReference type="ARBA" id="ARBA00023163"/>
    </source>
</evidence>
<dbReference type="GO" id="GO:0005730">
    <property type="term" value="C:nucleolus"/>
    <property type="evidence" value="ECO:0007669"/>
    <property type="project" value="UniProtKB-SubCell"/>
</dbReference>
<keyword evidence="5" id="KW-0156">Chromatin regulator</keyword>
<organism evidence="12 13">
    <name type="scientific">Aquilegia coerulea</name>
    <name type="common">Rocky mountain columbine</name>
    <dbReference type="NCBI Taxonomy" id="218851"/>
    <lineage>
        <taxon>Eukaryota</taxon>
        <taxon>Viridiplantae</taxon>
        <taxon>Streptophyta</taxon>
        <taxon>Embryophyta</taxon>
        <taxon>Tracheophyta</taxon>
        <taxon>Spermatophyta</taxon>
        <taxon>Magnoliopsida</taxon>
        <taxon>Ranunculales</taxon>
        <taxon>Ranunculaceae</taxon>
        <taxon>Thalictroideae</taxon>
        <taxon>Aquilegia</taxon>
    </lineage>
</organism>
<evidence type="ECO:0000256" key="2">
    <source>
        <dbReference type="ARBA" id="ARBA00006673"/>
    </source>
</evidence>
<dbReference type="PROSITE" id="PS50157">
    <property type="entry name" value="ZINC_FINGER_C2H2_2"/>
    <property type="match status" value="1"/>
</dbReference>
<keyword evidence="6" id="KW-0805">Transcription regulation</keyword>
<dbReference type="Pfam" id="PF17800">
    <property type="entry name" value="NPL"/>
    <property type="match status" value="1"/>
</dbReference>